<accession>A0A0K2T0F5</accession>
<organism evidence="1">
    <name type="scientific">Lepeophtheirus salmonis</name>
    <name type="common">Salmon louse</name>
    <name type="synonym">Caligus salmonis</name>
    <dbReference type="NCBI Taxonomy" id="72036"/>
    <lineage>
        <taxon>Eukaryota</taxon>
        <taxon>Metazoa</taxon>
        <taxon>Ecdysozoa</taxon>
        <taxon>Arthropoda</taxon>
        <taxon>Crustacea</taxon>
        <taxon>Multicrustacea</taxon>
        <taxon>Hexanauplia</taxon>
        <taxon>Copepoda</taxon>
        <taxon>Siphonostomatoida</taxon>
        <taxon>Caligidae</taxon>
        <taxon>Lepeophtheirus</taxon>
    </lineage>
</organism>
<dbReference type="EMBL" id="HACA01001731">
    <property type="protein sequence ID" value="CDW19092.1"/>
    <property type="molecule type" value="Transcribed_RNA"/>
</dbReference>
<dbReference type="AlphaFoldDB" id="A0A0K2T0F5"/>
<name>A0A0K2T0F5_LEPSM</name>
<evidence type="ECO:0000313" key="1">
    <source>
        <dbReference type="EMBL" id="CDW19092.1"/>
    </source>
</evidence>
<sequence length="75" mass="9130">MFKEKKISYTQYCGFDQFPISLRNGLTNILFTKYLSHLVNNEQNISLHLLNSFELFKEYIFIINIYFRLQMYVPH</sequence>
<protein>
    <submittedName>
        <fullName evidence="1">Uncharacterized protein</fullName>
    </submittedName>
</protein>
<proteinExistence type="predicted"/>
<reference evidence="1" key="1">
    <citation type="submission" date="2014-05" db="EMBL/GenBank/DDBJ databases">
        <authorList>
            <person name="Chronopoulou M."/>
        </authorList>
    </citation>
    <scope>NUCLEOTIDE SEQUENCE</scope>
    <source>
        <tissue evidence="1">Whole organism</tissue>
    </source>
</reference>